<evidence type="ECO:0000256" key="1">
    <source>
        <dbReference type="SAM" id="Coils"/>
    </source>
</evidence>
<feature type="coiled-coil region" evidence="1">
    <location>
        <begin position="86"/>
        <end position="120"/>
    </location>
</feature>
<feature type="compositionally biased region" description="Basic and acidic residues" evidence="2">
    <location>
        <begin position="157"/>
        <end position="177"/>
    </location>
</feature>
<comment type="caution">
    <text evidence="3">The sequence shown here is derived from an EMBL/GenBank/DDBJ whole genome shotgun (WGS) entry which is preliminary data.</text>
</comment>
<gene>
    <name evidence="3" type="ORF">CBR_g49736</name>
</gene>
<feature type="region of interest" description="Disordered" evidence="2">
    <location>
        <begin position="315"/>
        <end position="375"/>
    </location>
</feature>
<feature type="compositionally biased region" description="Basic and acidic residues" evidence="2">
    <location>
        <begin position="365"/>
        <end position="375"/>
    </location>
</feature>
<dbReference type="AlphaFoldDB" id="A0A388M5M9"/>
<keyword evidence="4" id="KW-1185">Reference proteome</keyword>
<feature type="compositionally biased region" description="Basic and acidic residues" evidence="2">
    <location>
        <begin position="15"/>
        <end position="41"/>
    </location>
</feature>
<name>A0A388M5M9_CHABU</name>
<organism evidence="3 4">
    <name type="scientific">Chara braunii</name>
    <name type="common">Braun's stonewort</name>
    <dbReference type="NCBI Taxonomy" id="69332"/>
    <lineage>
        <taxon>Eukaryota</taxon>
        <taxon>Viridiplantae</taxon>
        <taxon>Streptophyta</taxon>
        <taxon>Charophyceae</taxon>
        <taxon>Charales</taxon>
        <taxon>Characeae</taxon>
        <taxon>Chara</taxon>
    </lineage>
</organism>
<evidence type="ECO:0000313" key="3">
    <source>
        <dbReference type="EMBL" id="GBG89887.1"/>
    </source>
</evidence>
<feature type="region of interest" description="Disordered" evidence="2">
    <location>
        <begin position="205"/>
        <end position="258"/>
    </location>
</feature>
<feature type="compositionally biased region" description="Basic residues" evidence="2">
    <location>
        <begin position="1"/>
        <end position="14"/>
    </location>
</feature>
<dbReference type="EMBL" id="BFEA01000768">
    <property type="protein sequence ID" value="GBG89887.1"/>
    <property type="molecule type" value="Genomic_DNA"/>
</dbReference>
<dbReference type="Gramene" id="GBG89887">
    <property type="protein sequence ID" value="GBG89887"/>
    <property type="gene ID" value="CBR_g49736"/>
</dbReference>
<proteinExistence type="predicted"/>
<feature type="region of interest" description="Disordered" evidence="2">
    <location>
        <begin position="142"/>
        <end position="177"/>
    </location>
</feature>
<feature type="compositionally biased region" description="Polar residues" evidence="2">
    <location>
        <begin position="247"/>
        <end position="258"/>
    </location>
</feature>
<protein>
    <submittedName>
        <fullName evidence="3">Uncharacterized protein</fullName>
    </submittedName>
</protein>
<accession>A0A388M5M9</accession>
<reference evidence="3 4" key="1">
    <citation type="journal article" date="2018" name="Cell">
        <title>The Chara Genome: Secondary Complexity and Implications for Plant Terrestrialization.</title>
        <authorList>
            <person name="Nishiyama T."/>
            <person name="Sakayama H."/>
            <person name="Vries J.D."/>
            <person name="Buschmann H."/>
            <person name="Saint-Marcoux D."/>
            <person name="Ullrich K.K."/>
            <person name="Haas F.B."/>
            <person name="Vanderstraeten L."/>
            <person name="Becker D."/>
            <person name="Lang D."/>
            <person name="Vosolsobe S."/>
            <person name="Rombauts S."/>
            <person name="Wilhelmsson P.K.I."/>
            <person name="Janitza P."/>
            <person name="Kern R."/>
            <person name="Heyl A."/>
            <person name="Rumpler F."/>
            <person name="Villalobos L.I.A.C."/>
            <person name="Clay J.M."/>
            <person name="Skokan R."/>
            <person name="Toyoda A."/>
            <person name="Suzuki Y."/>
            <person name="Kagoshima H."/>
            <person name="Schijlen E."/>
            <person name="Tajeshwar N."/>
            <person name="Catarino B."/>
            <person name="Hetherington A.J."/>
            <person name="Saltykova A."/>
            <person name="Bonnot C."/>
            <person name="Breuninger H."/>
            <person name="Symeonidi A."/>
            <person name="Radhakrishnan G.V."/>
            <person name="Van Nieuwerburgh F."/>
            <person name="Deforce D."/>
            <person name="Chang C."/>
            <person name="Karol K.G."/>
            <person name="Hedrich R."/>
            <person name="Ulvskov P."/>
            <person name="Glockner G."/>
            <person name="Delwiche C.F."/>
            <person name="Petrasek J."/>
            <person name="Van de Peer Y."/>
            <person name="Friml J."/>
            <person name="Beilby M."/>
            <person name="Dolan L."/>
            <person name="Kohara Y."/>
            <person name="Sugano S."/>
            <person name="Fujiyama A."/>
            <person name="Delaux P.-M."/>
            <person name="Quint M."/>
            <person name="TheiBen G."/>
            <person name="Hagemann M."/>
            <person name="Harholt J."/>
            <person name="Dunand C."/>
            <person name="Zachgo S."/>
            <person name="Langdale J."/>
            <person name="Maumus F."/>
            <person name="Straeten D.V.D."/>
            <person name="Gould S.B."/>
            <person name="Rensing S.A."/>
        </authorList>
    </citation>
    <scope>NUCLEOTIDE SEQUENCE [LARGE SCALE GENOMIC DNA]</scope>
    <source>
        <strain evidence="3 4">S276</strain>
    </source>
</reference>
<dbReference type="Proteomes" id="UP000265515">
    <property type="component" value="Unassembled WGS sequence"/>
</dbReference>
<feature type="compositionally biased region" description="Polar residues" evidence="2">
    <location>
        <begin position="145"/>
        <end position="156"/>
    </location>
</feature>
<feature type="compositionally biased region" description="Acidic residues" evidence="2">
    <location>
        <begin position="341"/>
        <end position="364"/>
    </location>
</feature>
<feature type="region of interest" description="Disordered" evidence="2">
    <location>
        <begin position="1"/>
        <end position="60"/>
    </location>
</feature>
<evidence type="ECO:0000313" key="4">
    <source>
        <dbReference type="Proteomes" id="UP000265515"/>
    </source>
</evidence>
<feature type="compositionally biased region" description="Basic residues" evidence="2">
    <location>
        <begin position="42"/>
        <end position="60"/>
    </location>
</feature>
<feature type="compositionally biased region" description="Acidic residues" evidence="2">
    <location>
        <begin position="315"/>
        <end position="324"/>
    </location>
</feature>
<evidence type="ECO:0000256" key="2">
    <source>
        <dbReference type="SAM" id="MobiDB-lite"/>
    </source>
</evidence>
<sequence length="375" mass="42937">MGRSRSRSRSRSPRRRYEESRRWRSPGRRSDRSEGRAFDKRKEKHRSRSTSFSGRRRRRIVSRERDDRRYDFPYNKPALGNRAWFTVELRDELYALRRELDRLKKKVDKLCDEVKEAKEIHPTPGVTTEQLKEAVEKAVAEASVRQASSIPRSSASAEKRKHESSKKDTGGVDADNLKRQLDEMRQIRYDLATLRGTVNGLKSPAARQFVSPRVTLPAEHRTPAKKRTPGKPGPGPSGSKKAKQRQNEAQQRMVRSTATRRILEGKQISENMLQSLQMGDLKKLCMKYNIKYKGMPQARVAPRKIPGVIVTVTEDMADPEESGEEAQTKYRRGEQGISESMADDAEEGEVSESSEEPDEEDEENDVSHDVEPSMN</sequence>
<keyword evidence="1" id="KW-0175">Coiled coil</keyword>